<protein>
    <recommendedName>
        <fullName evidence="3">RiboL-PSP-HEPN domain-containing protein</fullName>
    </recommendedName>
</protein>
<evidence type="ECO:0008006" key="3">
    <source>
        <dbReference type="Google" id="ProtNLM"/>
    </source>
</evidence>
<evidence type="ECO:0000313" key="2">
    <source>
        <dbReference type="Proteomes" id="UP001597400"/>
    </source>
</evidence>
<accession>A0ABW4TTV3</accession>
<dbReference type="Proteomes" id="UP001597400">
    <property type="component" value="Unassembled WGS sequence"/>
</dbReference>
<sequence length="145" mass="16035">MSKKSRHLLMQALVRASVHYGTDPRLNHVESELSELGACDRIKTVPRQRLLKVLHAGRVIDTTLGVILDAAGKPQKYGIGNRLDQLKTLPPATRGYMDHTTVGTYRLSVAKVRNKYAHNAGSFPTSTIETDKFVSEVHACMALIL</sequence>
<comment type="caution">
    <text evidence="1">The sequence shown here is derived from an EMBL/GenBank/DDBJ whole genome shotgun (WGS) entry which is preliminary data.</text>
</comment>
<gene>
    <name evidence="1" type="ORF">ACFSGX_01590</name>
</gene>
<name>A0ABW4TTV3_9SPHN</name>
<proteinExistence type="predicted"/>
<dbReference type="EMBL" id="JBHUGS010000001">
    <property type="protein sequence ID" value="MFD1949458.1"/>
    <property type="molecule type" value="Genomic_DNA"/>
</dbReference>
<organism evidence="1 2">
    <name type="scientific">Sphingomonas arantia</name>
    <dbReference type="NCBI Taxonomy" id="1460676"/>
    <lineage>
        <taxon>Bacteria</taxon>
        <taxon>Pseudomonadati</taxon>
        <taxon>Pseudomonadota</taxon>
        <taxon>Alphaproteobacteria</taxon>
        <taxon>Sphingomonadales</taxon>
        <taxon>Sphingomonadaceae</taxon>
        <taxon>Sphingomonas</taxon>
    </lineage>
</organism>
<keyword evidence="2" id="KW-1185">Reference proteome</keyword>
<evidence type="ECO:0000313" key="1">
    <source>
        <dbReference type="EMBL" id="MFD1949458.1"/>
    </source>
</evidence>
<dbReference type="RefSeq" id="WP_380926970.1">
    <property type="nucleotide sequence ID" value="NZ_JBHUGS010000001.1"/>
</dbReference>
<reference evidence="2" key="1">
    <citation type="journal article" date="2019" name="Int. J. Syst. Evol. Microbiol.">
        <title>The Global Catalogue of Microorganisms (GCM) 10K type strain sequencing project: providing services to taxonomists for standard genome sequencing and annotation.</title>
        <authorList>
            <consortium name="The Broad Institute Genomics Platform"/>
            <consortium name="The Broad Institute Genome Sequencing Center for Infectious Disease"/>
            <person name="Wu L."/>
            <person name="Ma J."/>
        </authorList>
    </citation>
    <scope>NUCLEOTIDE SEQUENCE [LARGE SCALE GENOMIC DNA]</scope>
    <source>
        <strain evidence="2">CGMCC 1.12702</strain>
    </source>
</reference>